<evidence type="ECO:0000313" key="12">
    <source>
        <dbReference type="Proteomes" id="UP001249851"/>
    </source>
</evidence>
<keyword evidence="7" id="KW-0539">Nucleus</keyword>
<dbReference type="InterPro" id="IPR018856">
    <property type="entry name" value="Stn1_N"/>
</dbReference>
<dbReference type="Pfam" id="PF10451">
    <property type="entry name" value="Stn1"/>
    <property type="match status" value="1"/>
</dbReference>
<gene>
    <name evidence="11" type="ORF">P5673_008531</name>
</gene>
<evidence type="ECO:0000256" key="1">
    <source>
        <dbReference type="ARBA" id="ARBA00004123"/>
    </source>
</evidence>
<evidence type="ECO:0000256" key="3">
    <source>
        <dbReference type="ARBA" id="ARBA00017411"/>
    </source>
</evidence>
<evidence type="ECO:0000256" key="2">
    <source>
        <dbReference type="ARBA" id="ARBA00004574"/>
    </source>
</evidence>
<evidence type="ECO:0000259" key="9">
    <source>
        <dbReference type="Pfam" id="PF09170"/>
    </source>
</evidence>
<comment type="caution">
    <text evidence="11">The sequence shown here is derived from an EMBL/GenBank/DDBJ whole genome shotgun (WGS) entry which is preliminary data.</text>
</comment>
<dbReference type="Gene3D" id="2.40.50.140">
    <property type="entry name" value="Nucleic acid-binding proteins"/>
    <property type="match status" value="1"/>
</dbReference>
<dbReference type="AlphaFoldDB" id="A0AAD9QUK9"/>
<evidence type="ECO:0000256" key="6">
    <source>
        <dbReference type="ARBA" id="ARBA00023125"/>
    </source>
</evidence>
<comment type="subcellular location">
    <subcellularLocation>
        <location evidence="2">Chromosome</location>
        <location evidence="2">Telomere</location>
    </subcellularLocation>
    <subcellularLocation>
        <location evidence="1">Nucleus</location>
    </subcellularLocation>
</comment>
<keyword evidence="6" id="KW-0238">DNA-binding</keyword>
<dbReference type="PANTHER" id="PTHR13989">
    <property type="entry name" value="REPLICATION PROTEIN A-RELATED"/>
    <property type="match status" value="1"/>
</dbReference>
<dbReference type="InterPro" id="IPR040260">
    <property type="entry name" value="RFA2-like"/>
</dbReference>
<reference evidence="11" key="1">
    <citation type="journal article" date="2023" name="G3 (Bethesda)">
        <title>Whole genome assembly and annotation of the endangered Caribbean coral Acropora cervicornis.</title>
        <authorList>
            <person name="Selwyn J.D."/>
            <person name="Vollmer S.V."/>
        </authorList>
    </citation>
    <scope>NUCLEOTIDE SEQUENCE</scope>
    <source>
        <strain evidence="11">K2</strain>
    </source>
</reference>
<evidence type="ECO:0000259" key="10">
    <source>
        <dbReference type="Pfam" id="PF10451"/>
    </source>
</evidence>
<dbReference type="InterPro" id="IPR036390">
    <property type="entry name" value="WH_DNA-bd_sf"/>
</dbReference>
<keyword evidence="5" id="KW-0779">Telomere</keyword>
<dbReference type="Pfam" id="PF09170">
    <property type="entry name" value="STN1_2"/>
    <property type="match status" value="1"/>
</dbReference>
<keyword evidence="4" id="KW-0158">Chromosome</keyword>
<dbReference type="EMBL" id="JARQWQ010000014">
    <property type="protein sequence ID" value="KAK2567675.1"/>
    <property type="molecule type" value="Genomic_DNA"/>
</dbReference>
<evidence type="ECO:0000256" key="5">
    <source>
        <dbReference type="ARBA" id="ARBA00022895"/>
    </source>
</evidence>
<accession>A0AAD9QUK9</accession>
<feature type="domain" description="Stn1 C-terminal" evidence="9">
    <location>
        <begin position="176"/>
        <end position="331"/>
    </location>
</feature>
<evidence type="ECO:0000256" key="7">
    <source>
        <dbReference type="ARBA" id="ARBA00023242"/>
    </source>
</evidence>
<reference evidence="11" key="2">
    <citation type="journal article" date="2023" name="Science">
        <title>Genomic signatures of disease resistance in endangered staghorn corals.</title>
        <authorList>
            <person name="Vollmer S.V."/>
            <person name="Selwyn J.D."/>
            <person name="Despard B.A."/>
            <person name="Roesel C.L."/>
        </authorList>
    </citation>
    <scope>NUCLEOTIDE SEQUENCE</scope>
    <source>
        <strain evidence="11">K2</strain>
    </source>
</reference>
<organism evidence="11 12">
    <name type="scientific">Acropora cervicornis</name>
    <name type="common">Staghorn coral</name>
    <dbReference type="NCBI Taxonomy" id="6130"/>
    <lineage>
        <taxon>Eukaryota</taxon>
        <taxon>Metazoa</taxon>
        <taxon>Cnidaria</taxon>
        <taxon>Anthozoa</taxon>
        <taxon>Hexacorallia</taxon>
        <taxon>Scleractinia</taxon>
        <taxon>Astrocoeniina</taxon>
        <taxon>Acroporidae</taxon>
        <taxon>Acropora</taxon>
    </lineage>
</organism>
<dbReference type="SUPFAM" id="SSF46785">
    <property type="entry name" value="Winged helix' DNA-binding domain"/>
    <property type="match status" value="1"/>
</dbReference>
<dbReference type="PANTHER" id="PTHR13989:SF33">
    <property type="entry name" value="CST COMPLEX SUBUNIT STN1"/>
    <property type="match status" value="1"/>
</dbReference>
<dbReference type="SUPFAM" id="SSF50249">
    <property type="entry name" value="Nucleic acid-binding proteins"/>
    <property type="match status" value="1"/>
</dbReference>
<dbReference type="InterPro" id="IPR042082">
    <property type="entry name" value="CST_Stn1_wHTH1_sf"/>
</dbReference>
<dbReference type="Gene3D" id="1.10.10.980">
    <property type="entry name" value="CST, Suppressor of Cdc13 homolog, complex subunit STN1, N-terminal domain"/>
    <property type="match status" value="1"/>
</dbReference>
<keyword evidence="12" id="KW-1185">Reference proteome</keyword>
<protein>
    <recommendedName>
        <fullName evidence="3">CST complex subunit STN1</fullName>
    </recommendedName>
    <alternativeName>
        <fullName evidence="8">Suppressor of cdc thirteen homolog</fullName>
    </alternativeName>
</protein>
<proteinExistence type="predicted"/>
<sequence length="345" mass="39318">MAAREEPCHFPPVRLWGLDALFWSHMKLFVKQIQYLQEVPDHKGVYSYANKHPVTRVEIVGYIVSIDVKEKLTTYGVDDGSGTIPCCRWRQSDESVDNGQEQLNLGQLVTVQGKISVFREQRQLTVDLIYAESDPNTETLLWLETVNLGKTVYRKTFPPSLKESQADKEGLTKEAQLKPAILQHIHENKMVAFQFRTLCLEPDIIQIATDAVRERPTEQLQGKMLDGPYEAKKVIRQAVKGLEREGVLYFKDSSSDLYEVISHDHNLGAAILKAIKKISVPPHTPVSKWAIMDVLHSSHKFHFVTLHQLEESLDKLLQSSDVYRHSENDYCLVTVNIAEQINGKT</sequence>
<dbReference type="InterPro" id="IPR012340">
    <property type="entry name" value="NA-bd_OB-fold"/>
</dbReference>
<name>A0AAD9QUK9_ACRCE</name>
<dbReference type="Proteomes" id="UP001249851">
    <property type="component" value="Unassembled WGS sequence"/>
</dbReference>
<dbReference type="GO" id="GO:0005634">
    <property type="term" value="C:nucleus"/>
    <property type="evidence" value="ECO:0007669"/>
    <property type="project" value="UniProtKB-SubCell"/>
</dbReference>
<evidence type="ECO:0000256" key="8">
    <source>
        <dbReference type="ARBA" id="ARBA00030039"/>
    </source>
</evidence>
<dbReference type="GO" id="GO:0003677">
    <property type="term" value="F:DNA binding"/>
    <property type="evidence" value="ECO:0007669"/>
    <property type="project" value="UniProtKB-KW"/>
</dbReference>
<dbReference type="InterPro" id="IPR015253">
    <property type="entry name" value="CST_STN1_C"/>
</dbReference>
<feature type="domain" description="CST complex subunit Stn1 N-terminal" evidence="10">
    <location>
        <begin position="46"/>
        <end position="174"/>
    </location>
</feature>
<dbReference type="GO" id="GO:0000781">
    <property type="term" value="C:chromosome, telomeric region"/>
    <property type="evidence" value="ECO:0007669"/>
    <property type="project" value="UniProtKB-SubCell"/>
</dbReference>
<evidence type="ECO:0000313" key="11">
    <source>
        <dbReference type="EMBL" id="KAK2567675.1"/>
    </source>
</evidence>
<evidence type="ECO:0000256" key="4">
    <source>
        <dbReference type="ARBA" id="ARBA00022454"/>
    </source>
</evidence>